<evidence type="ECO:0000256" key="1">
    <source>
        <dbReference type="ARBA" id="ARBA00023002"/>
    </source>
</evidence>
<protein>
    <recommendedName>
        <fullName evidence="4">NAD(P)-binding protein</fullName>
    </recommendedName>
</protein>
<dbReference type="InterPro" id="IPR036291">
    <property type="entry name" value="NAD(P)-bd_dom_sf"/>
</dbReference>
<comment type="caution">
    <text evidence="2">The sequence shown here is derived from an EMBL/GenBank/DDBJ whole genome shotgun (WGS) entry which is preliminary data.</text>
</comment>
<dbReference type="Pfam" id="PF00106">
    <property type="entry name" value="adh_short"/>
    <property type="match status" value="1"/>
</dbReference>
<sequence length="338" mass="37314">MVSISDIKASNARITADSVPRVSVLSGATDGIGKAFLTRLVATKLELRVYVVGRNGDRHKPFLDQLRRSNSKADVIWMECQLSQGADIRKTCDEIKRRETSIDLLYMSAGFINGGNNKSTTEEQQKMSMMLAYYGRVLSALLLQPLLNASTNSPRVISVLACGNEMADIFLDDLDLLKAEHAGLVQRSRSLSTYTTISFGKLACENPRILYFHHYPGGVNTDLFKKSYGKTWYWPLMSVSLSVVATSPADAGEKIMYMATSAKYSGTSSKEGRNGGVPLTPRQIPALNMNRANGGGALFLVNDKMKELIQDKVMVDLEKRNAPTLVWEKAIDTIKPYL</sequence>
<organism evidence="2 3">
    <name type="scientific">Sporothrix stenoceras</name>
    <dbReference type="NCBI Taxonomy" id="5173"/>
    <lineage>
        <taxon>Eukaryota</taxon>
        <taxon>Fungi</taxon>
        <taxon>Dikarya</taxon>
        <taxon>Ascomycota</taxon>
        <taxon>Pezizomycotina</taxon>
        <taxon>Sordariomycetes</taxon>
        <taxon>Sordariomycetidae</taxon>
        <taxon>Ophiostomatales</taxon>
        <taxon>Ophiostomataceae</taxon>
        <taxon>Sporothrix</taxon>
    </lineage>
</organism>
<reference evidence="2 3" key="1">
    <citation type="journal article" date="2024" name="IMA Fungus">
        <title>IMA Genome - F19 : A genome assembly and annotation guide to empower mycologists, including annotated draft genome sequences of Ceratocystis pirilliformis, Diaporthe australafricana, Fusarium ophioides, Paecilomyces lecythidis, and Sporothrix stenoceras.</title>
        <authorList>
            <person name="Aylward J."/>
            <person name="Wilson A.M."/>
            <person name="Visagie C.M."/>
            <person name="Spraker J."/>
            <person name="Barnes I."/>
            <person name="Buitendag C."/>
            <person name="Ceriani C."/>
            <person name="Del Mar Angel L."/>
            <person name="du Plessis D."/>
            <person name="Fuchs T."/>
            <person name="Gasser K."/>
            <person name="Kramer D."/>
            <person name="Li W."/>
            <person name="Munsamy K."/>
            <person name="Piso A."/>
            <person name="Price J.L."/>
            <person name="Sonnekus B."/>
            <person name="Thomas C."/>
            <person name="van der Nest A."/>
            <person name="van Dijk A."/>
            <person name="van Heerden A."/>
            <person name="van Vuuren N."/>
            <person name="Yilmaz N."/>
            <person name="Duong T.A."/>
            <person name="van der Merwe N.A."/>
            <person name="Wingfield M.J."/>
            <person name="Wingfield B.D."/>
        </authorList>
    </citation>
    <scope>NUCLEOTIDE SEQUENCE [LARGE SCALE GENOMIC DNA]</scope>
    <source>
        <strain evidence="2 3">CMW 5346</strain>
    </source>
</reference>
<keyword evidence="3" id="KW-1185">Reference proteome</keyword>
<evidence type="ECO:0000313" key="3">
    <source>
        <dbReference type="Proteomes" id="UP001583186"/>
    </source>
</evidence>
<dbReference type="PANTHER" id="PTHR47534">
    <property type="entry name" value="YALI0E05731P"/>
    <property type="match status" value="1"/>
</dbReference>
<dbReference type="InterPro" id="IPR002347">
    <property type="entry name" value="SDR_fam"/>
</dbReference>
<dbReference type="PANTHER" id="PTHR47534:SF3">
    <property type="entry name" value="ALCOHOL DEHYDROGENASE-LIKE C-TERMINAL DOMAIN-CONTAINING PROTEIN"/>
    <property type="match status" value="1"/>
</dbReference>
<accession>A0ABR3ZSZ8</accession>
<evidence type="ECO:0000313" key="2">
    <source>
        <dbReference type="EMBL" id="KAL1903329.1"/>
    </source>
</evidence>
<proteinExistence type="predicted"/>
<gene>
    <name evidence="2" type="ORF">Sste5346_000614</name>
</gene>
<name>A0ABR3ZSZ8_9PEZI</name>
<keyword evidence="1" id="KW-0560">Oxidoreductase</keyword>
<dbReference type="SUPFAM" id="SSF51735">
    <property type="entry name" value="NAD(P)-binding Rossmann-fold domains"/>
    <property type="match status" value="1"/>
</dbReference>
<dbReference type="EMBL" id="JAWCUI010000002">
    <property type="protein sequence ID" value="KAL1903329.1"/>
    <property type="molecule type" value="Genomic_DNA"/>
</dbReference>
<evidence type="ECO:0008006" key="4">
    <source>
        <dbReference type="Google" id="ProtNLM"/>
    </source>
</evidence>
<dbReference type="Gene3D" id="3.40.50.720">
    <property type="entry name" value="NAD(P)-binding Rossmann-like Domain"/>
    <property type="match status" value="1"/>
</dbReference>
<dbReference type="Proteomes" id="UP001583186">
    <property type="component" value="Unassembled WGS sequence"/>
</dbReference>
<dbReference type="InterPro" id="IPR052228">
    <property type="entry name" value="Sec_Metab_Biosynth_Oxidored"/>
</dbReference>